<comment type="similarity">
    <text evidence="5">Belongs to the AB hydrolase superfamily. Carboxylesterase BioH family.</text>
</comment>
<dbReference type="GO" id="GO:0009102">
    <property type="term" value="P:biotin biosynthetic process"/>
    <property type="evidence" value="ECO:0007669"/>
    <property type="project" value="UniProtKB-UniRule"/>
</dbReference>
<dbReference type="SUPFAM" id="SSF53474">
    <property type="entry name" value="alpha/beta-Hydrolases"/>
    <property type="match status" value="1"/>
</dbReference>
<dbReference type="GO" id="GO:0005737">
    <property type="term" value="C:cytoplasm"/>
    <property type="evidence" value="ECO:0007669"/>
    <property type="project" value="UniProtKB-SubCell"/>
</dbReference>
<dbReference type="InterPro" id="IPR050266">
    <property type="entry name" value="AB_hydrolase_sf"/>
</dbReference>
<feature type="active site" evidence="5">
    <location>
        <position position="249"/>
    </location>
</feature>
<feature type="binding site" evidence="5">
    <location>
        <begin position="93"/>
        <end position="94"/>
    </location>
    <ligand>
        <name>substrate</name>
    </ligand>
</feature>
<comment type="caution">
    <text evidence="7">The sequence shown here is derived from an EMBL/GenBank/DDBJ whole genome shotgun (WGS) entry which is preliminary data.</text>
</comment>
<dbReference type="InterPro" id="IPR010076">
    <property type="entry name" value="BioH"/>
</dbReference>
<keyword evidence="8" id="KW-1185">Reference proteome</keyword>
<dbReference type="RefSeq" id="WP_126776046.1">
    <property type="nucleotide sequence ID" value="NZ_PIPM01000002.1"/>
</dbReference>
<dbReference type="GO" id="GO:0090499">
    <property type="term" value="F:pimelyl-[acyl-carrier protein] methyl ester esterase activity"/>
    <property type="evidence" value="ECO:0007669"/>
    <property type="project" value="UniProtKB-EC"/>
</dbReference>
<protein>
    <recommendedName>
        <fullName evidence="5">Pimeloyl-[acyl-carrier protein] methyl ester esterase</fullName>
        <ecNumber evidence="5">3.1.1.85</ecNumber>
    </recommendedName>
    <alternativeName>
        <fullName evidence="5">Biotin synthesis protein BioH</fullName>
    </alternativeName>
    <alternativeName>
        <fullName evidence="5">Carboxylesterase BioH</fullName>
    </alternativeName>
</protein>
<comment type="subcellular location">
    <subcellularLocation>
        <location evidence="5">Cytoplasm</location>
    </subcellularLocation>
</comment>
<keyword evidence="3 5" id="KW-0093">Biotin biosynthesis</keyword>
<keyword evidence="2 5" id="KW-0963">Cytoplasm</keyword>
<dbReference type="NCBIfam" id="TIGR01738">
    <property type="entry name" value="bioH"/>
    <property type="match status" value="1"/>
</dbReference>
<name>A0A432WPD9_9GAMM</name>
<comment type="subunit">
    <text evidence="5">Monomer.</text>
</comment>
<evidence type="ECO:0000256" key="1">
    <source>
        <dbReference type="ARBA" id="ARBA00022487"/>
    </source>
</evidence>
<dbReference type="Pfam" id="PF00561">
    <property type="entry name" value="Abhydrolase_1"/>
    <property type="match status" value="1"/>
</dbReference>
<evidence type="ECO:0000256" key="3">
    <source>
        <dbReference type="ARBA" id="ARBA00022756"/>
    </source>
</evidence>
<comment type="catalytic activity">
    <reaction evidence="5">
        <text>6-carboxyhexanoyl-[ACP] methyl ester + H2O = 6-carboxyhexanoyl-[ACP] + methanol + H(+)</text>
        <dbReference type="Rhea" id="RHEA:42700"/>
        <dbReference type="Rhea" id="RHEA-COMP:9955"/>
        <dbReference type="Rhea" id="RHEA-COMP:10186"/>
        <dbReference type="ChEBI" id="CHEBI:15377"/>
        <dbReference type="ChEBI" id="CHEBI:15378"/>
        <dbReference type="ChEBI" id="CHEBI:17790"/>
        <dbReference type="ChEBI" id="CHEBI:78846"/>
        <dbReference type="ChEBI" id="CHEBI:82735"/>
        <dbReference type="EC" id="3.1.1.85"/>
    </reaction>
</comment>
<dbReference type="InterPro" id="IPR029058">
    <property type="entry name" value="AB_hydrolase_fold"/>
</dbReference>
<evidence type="ECO:0000313" key="8">
    <source>
        <dbReference type="Proteomes" id="UP000288405"/>
    </source>
</evidence>
<dbReference type="PANTHER" id="PTHR43798:SF31">
    <property type="entry name" value="AB HYDROLASE SUPERFAMILY PROTEIN YCLE"/>
    <property type="match status" value="1"/>
</dbReference>
<dbReference type="GO" id="GO:0016020">
    <property type="term" value="C:membrane"/>
    <property type="evidence" value="ECO:0007669"/>
    <property type="project" value="TreeGrafter"/>
</dbReference>
<comment type="function">
    <text evidence="5">The physiological role of BioH is to remove the methyl group introduced by BioC when the pimeloyl moiety is complete. It allows to synthesize pimeloyl-ACP via the fatty acid synthetic pathway through the hydrolysis of the ester bonds of pimeloyl-ACP esters.</text>
</comment>
<evidence type="ECO:0000313" key="7">
    <source>
        <dbReference type="EMBL" id="RUO35666.1"/>
    </source>
</evidence>
<dbReference type="PRINTS" id="PR00111">
    <property type="entry name" value="ABHYDROLASE"/>
</dbReference>
<gene>
    <name evidence="5 7" type="primary">bioH</name>
    <name evidence="7" type="ORF">CWE11_02585</name>
</gene>
<dbReference type="EMBL" id="PIPM01000002">
    <property type="protein sequence ID" value="RUO35666.1"/>
    <property type="molecule type" value="Genomic_DNA"/>
</dbReference>
<sequence>MPLSNKKISLHVHNPESDAPALVLLHGWGLNQAIWIPLVSNLTPHFRVITLDLPGFGESGWRADHAHFDHTTTDIMAAVSQVTSQPFFLAGWSMGGLFATHLARQYPTYIRGLVTIASSPCFVEQAPDWPGIKEETLASFRYQLSTDFRKTLERFLAVQALGSPRAREEIKTMRALLAEKPEPHPQALAAGLRWLAEVDLRAEMPLLEPPLLRLYGRLDSLVPQRAQAAVERTLTNQDDTAVTFTQSAHAPFLTETELLIETLVAWCESR</sequence>
<evidence type="ECO:0000256" key="2">
    <source>
        <dbReference type="ARBA" id="ARBA00022490"/>
    </source>
</evidence>
<reference evidence="7 8" key="1">
    <citation type="journal article" date="2011" name="Front. Microbiol.">
        <title>Genomic signatures of strain selection and enhancement in Bacillus atrophaeus var. globigii, a historical biowarfare simulant.</title>
        <authorList>
            <person name="Gibbons H.S."/>
            <person name="Broomall S.M."/>
            <person name="McNew L.A."/>
            <person name="Daligault H."/>
            <person name="Chapman C."/>
            <person name="Bruce D."/>
            <person name="Karavis M."/>
            <person name="Krepps M."/>
            <person name="McGregor P.A."/>
            <person name="Hong C."/>
            <person name="Park K.H."/>
            <person name="Akmal A."/>
            <person name="Feldman A."/>
            <person name="Lin J.S."/>
            <person name="Chang W.E."/>
            <person name="Higgs B.W."/>
            <person name="Demirev P."/>
            <person name="Lindquist J."/>
            <person name="Liem A."/>
            <person name="Fochler E."/>
            <person name="Read T.D."/>
            <person name="Tapia R."/>
            <person name="Johnson S."/>
            <person name="Bishop-Lilly K.A."/>
            <person name="Detter C."/>
            <person name="Han C."/>
            <person name="Sozhamannan S."/>
            <person name="Rosenzweig C.N."/>
            <person name="Skowronski E.W."/>
        </authorList>
    </citation>
    <scope>NUCLEOTIDE SEQUENCE [LARGE SCALE GENOMIC DNA]</scope>
    <source>
        <strain evidence="7 8">GYP-17</strain>
    </source>
</reference>
<dbReference type="AlphaFoldDB" id="A0A432WPD9"/>
<feature type="active site" description="Nucleophile" evidence="5">
    <location>
        <position position="93"/>
    </location>
</feature>
<proteinExistence type="inferred from homology"/>
<comment type="pathway">
    <text evidence="5">Cofactor biosynthesis; biotin biosynthesis.</text>
</comment>
<feature type="binding site" evidence="5">
    <location>
        <begin position="155"/>
        <end position="159"/>
    </location>
    <ligand>
        <name>substrate</name>
    </ligand>
</feature>
<feature type="binding site" evidence="5">
    <location>
        <position position="28"/>
    </location>
    <ligand>
        <name>substrate</name>
    </ligand>
</feature>
<dbReference type="UniPathway" id="UPA00078"/>
<keyword evidence="4 5" id="KW-0378">Hydrolase</keyword>
<dbReference type="Proteomes" id="UP000288405">
    <property type="component" value="Unassembled WGS sequence"/>
</dbReference>
<dbReference type="PANTHER" id="PTHR43798">
    <property type="entry name" value="MONOACYLGLYCEROL LIPASE"/>
    <property type="match status" value="1"/>
</dbReference>
<dbReference type="EC" id="3.1.1.85" evidence="5"/>
<dbReference type="Gene3D" id="3.40.50.1820">
    <property type="entry name" value="alpha/beta hydrolase"/>
    <property type="match status" value="1"/>
</dbReference>
<feature type="active site" evidence="5">
    <location>
        <position position="219"/>
    </location>
</feature>
<dbReference type="HAMAP" id="MF_01260">
    <property type="entry name" value="Carboxylester"/>
    <property type="match status" value="1"/>
</dbReference>
<organism evidence="7 8">
    <name type="scientific">Aliidiomarina sanyensis</name>
    <dbReference type="NCBI Taxonomy" id="1249555"/>
    <lineage>
        <taxon>Bacteria</taxon>
        <taxon>Pseudomonadati</taxon>
        <taxon>Pseudomonadota</taxon>
        <taxon>Gammaproteobacteria</taxon>
        <taxon>Alteromonadales</taxon>
        <taxon>Idiomarinaceae</taxon>
        <taxon>Aliidiomarina</taxon>
    </lineage>
</organism>
<feature type="binding site" evidence="5">
    <location>
        <position position="249"/>
    </location>
    <ligand>
        <name>substrate</name>
    </ligand>
</feature>
<evidence type="ECO:0000256" key="4">
    <source>
        <dbReference type="ARBA" id="ARBA00022801"/>
    </source>
</evidence>
<feature type="domain" description="AB hydrolase-1" evidence="6">
    <location>
        <begin position="20"/>
        <end position="255"/>
    </location>
</feature>
<accession>A0A432WPD9</accession>
<keyword evidence="1 5" id="KW-0719">Serine esterase</keyword>
<evidence type="ECO:0000256" key="5">
    <source>
        <dbReference type="HAMAP-Rule" id="MF_01260"/>
    </source>
</evidence>
<dbReference type="InterPro" id="IPR000073">
    <property type="entry name" value="AB_hydrolase_1"/>
</dbReference>
<dbReference type="OrthoDB" id="9780744at2"/>
<evidence type="ECO:0000259" key="6">
    <source>
        <dbReference type="Pfam" id="PF00561"/>
    </source>
</evidence>